<reference evidence="1 2" key="1">
    <citation type="submission" date="2019-12" db="EMBL/GenBank/DDBJ databases">
        <authorList>
            <person name="Li J."/>
        </authorList>
    </citation>
    <scope>NUCLEOTIDE SEQUENCE [LARGE SCALE GENOMIC DNA]</scope>
    <source>
        <strain evidence="1 2">HL2-2</strain>
    </source>
</reference>
<evidence type="ECO:0000313" key="2">
    <source>
        <dbReference type="Proteomes" id="UP000478208"/>
    </source>
</evidence>
<proteinExistence type="predicted"/>
<comment type="caution">
    <text evidence="1">The sequence shown here is derived from an EMBL/GenBank/DDBJ whole genome shotgun (WGS) entry which is preliminary data.</text>
</comment>
<dbReference type="PROSITE" id="PS51257">
    <property type="entry name" value="PROKAR_LIPOPROTEIN"/>
    <property type="match status" value="1"/>
</dbReference>
<name>A0A6L6U5B5_9FLAO</name>
<keyword evidence="2" id="KW-1185">Reference proteome</keyword>
<sequence>MRKLSKLILLSVLIGFTSCQDESIDESQNQQVELNFRDGNVVSDGLLEKDELVFTDKSELLSVRNEEFIQKSVVACTPDLLETGYDPTVNIEVISKPGTNGYFDVSLDGGDIVQAYCSDRLPSLSAEDDFLDFSVISSYDDAILAGGTFENVYTNPQNFDKVNWILNNIDISDESVYTYGHVQYAIWKLIEGPFYNDFTDYLTPTPGDWVNYIDDALGDDIYDLAVANGEGYTPSCGEKLGLLLIPANPDDVQSILITKDLPAAPVEECDDCLGKVTDLTLKWDWHNDYRVRVYQRYENTCYAVKVFDSVVGLNDEIAVSGVNSNGTFGKYLYVYVGNCYYTKIKTNCNLNIGPGYKRGVLEVVEGQSSLGGELCDYVPPHNYCYWW</sequence>
<dbReference type="RefSeq" id="WP_157361848.1">
    <property type="nucleotide sequence ID" value="NZ_WOWS01000001.1"/>
</dbReference>
<protein>
    <submittedName>
        <fullName evidence="1">Uncharacterized protein</fullName>
    </submittedName>
</protein>
<gene>
    <name evidence="1" type="ORF">GN138_02635</name>
</gene>
<dbReference type="AlphaFoldDB" id="A0A6L6U5B5"/>
<dbReference type="Proteomes" id="UP000478208">
    <property type="component" value="Unassembled WGS sequence"/>
</dbReference>
<accession>A0A6L6U5B5</accession>
<evidence type="ECO:0000313" key="1">
    <source>
        <dbReference type="EMBL" id="MUU77330.1"/>
    </source>
</evidence>
<dbReference type="EMBL" id="WOWS01000001">
    <property type="protein sequence ID" value="MUU77330.1"/>
    <property type="molecule type" value="Genomic_DNA"/>
</dbReference>
<organism evidence="1 2">
    <name type="scientific">Winogradskyella endarachnes</name>
    <dbReference type="NCBI Taxonomy" id="2681965"/>
    <lineage>
        <taxon>Bacteria</taxon>
        <taxon>Pseudomonadati</taxon>
        <taxon>Bacteroidota</taxon>
        <taxon>Flavobacteriia</taxon>
        <taxon>Flavobacteriales</taxon>
        <taxon>Flavobacteriaceae</taxon>
        <taxon>Winogradskyella</taxon>
    </lineage>
</organism>